<name>A0ABV8XMK8_9DEIO</name>
<feature type="signal peptide" evidence="1">
    <location>
        <begin position="1"/>
        <end position="23"/>
    </location>
</feature>
<protein>
    <recommendedName>
        <fullName evidence="4">Lipoprotein</fullName>
    </recommendedName>
</protein>
<keyword evidence="1" id="KW-0732">Signal</keyword>
<feature type="chain" id="PRO_5046399009" description="Lipoprotein" evidence="1">
    <location>
        <begin position="24"/>
        <end position="177"/>
    </location>
</feature>
<dbReference type="Proteomes" id="UP001595998">
    <property type="component" value="Unassembled WGS sequence"/>
</dbReference>
<evidence type="ECO:0008006" key="4">
    <source>
        <dbReference type="Google" id="ProtNLM"/>
    </source>
</evidence>
<dbReference type="PROSITE" id="PS51257">
    <property type="entry name" value="PROKAR_LIPOPROTEIN"/>
    <property type="match status" value="1"/>
</dbReference>
<evidence type="ECO:0000313" key="2">
    <source>
        <dbReference type="EMBL" id="MFC4426685.1"/>
    </source>
</evidence>
<accession>A0ABV8XMK8</accession>
<comment type="caution">
    <text evidence="2">The sequence shown here is derived from an EMBL/GenBank/DDBJ whole genome shotgun (WGS) entry which is preliminary data.</text>
</comment>
<keyword evidence="3" id="KW-1185">Reference proteome</keyword>
<gene>
    <name evidence="2" type="ORF">ACFOZ9_10700</name>
</gene>
<organism evidence="2 3">
    <name type="scientific">Deinococcus navajonensis</name>
    <dbReference type="NCBI Taxonomy" id="309884"/>
    <lineage>
        <taxon>Bacteria</taxon>
        <taxon>Thermotogati</taxon>
        <taxon>Deinococcota</taxon>
        <taxon>Deinococci</taxon>
        <taxon>Deinococcales</taxon>
        <taxon>Deinococcaceae</taxon>
        <taxon>Deinococcus</taxon>
    </lineage>
</organism>
<dbReference type="EMBL" id="JBHSEH010000009">
    <property type="protein sequence ID" value="MFC4426685.1"/>
    <property type="molecule type" value="Genomic_DNA"/>
</dbReference>
<dbReference type="RefSeq" id="WP_380039407.1">
    <property type="nucleotide sequence ID" value="NZ_JBHSEH010000009.1"/>
</dbReference>
<sequence length="177" mass="19506">MVTKVKIFLLCFFLLMSGCSATAAYSLAAFKASGFCKIYKCRTVASTKTVTKFILGTPSIGKGSELYYSYLPGGTNKIVLYLPKGSLTYSLPPDNAVMVKDLFSLLGLTQLDLKRDILASSALVDDHSTDFAEIRRFLFQKRKMVAFVKSVPDPSLKPFQGRLAYGIMDADLYPPVK</sequence>
<proteinExistence type="predicted"/>
<evidence type="ECO:0000256" key="1">
    <source>
        <dbReference type="SAM" id="SignalP"/>
    </source>
</evidence>
<reference evidence="3" key="1">
    <citation type="journal article" date="2019" name="Int. J. Syst. Evol. Microbiol.">
        <title>The Global Catalogue of Microorganisms (GCM) 10K type strain sequencing project: providing services to taxonomists for standard genome sequencing and annotation.</title>
        <authorList>
            <consortium name="The Broad Institute Genomics Platform"/>
            <consortium name="The Broad Institute Genome Sequencing Center for Infectious Disease"/>
            <person name="Wu L."/>
            <person name="Ma J."/>
        </authorList>
    </citation>
    <scope>NUCLEOTIDE SEQUENCE [LARGE SCALE GENOMIC DNA]</scope>
    <source>
        <strain evidence="3">CCUG 56029</strain>
    </source>
</reference>
<evidence type="ECO:0000313" key="3">
    <source>
        <dbReference type="Proteomes" id="UP001595998"/>
    </source>
</evidence>